<dbReference type="AlphaFoldDB" id="A0A5K3FAZ7"/>
<name>A0A5K3FAZ7_MESCO</name>
<accession>A0A5K3FAZ7</accession>
<organism evidence="1">
    <name type="scientific">Mesocestoides corti</name>
    <name type="common">Flatworm</name>
    <dbReference type="NCBI Taxonomy" id="53468"/>
    <lineage>
        <taxon>Eukaryota</taxon>
        <taxon>Metazoa</taxon>
        <taxon>Spiralia</taxon>
        <taxon>Lophotrochozoa</taxon>
        <taxon>Platyhelminthes</taxon>
        <taxon>Cestoda</taxon>
        <taxon>Eucestoda</taxon>
        <taxon>Cyclophyllidea</taxon>
        <taxon>Mesocestoididae</taxon>
        <taxon>Mesocestoides</taxon>
    </lineage>
</organism>
<protein>
    <submittedName>
        <fullName evidence="1">Coiled-coil domain-containing protein 77</fullName>
    </submittedName>
</protein>
<evidence type="ECO:0000313" key="1">
    <source>
        <dbReference type="WBParaSite" id="MCU_006906-RB"/>
    </source>
</evidence>
<dbReference type="WBParaSite" id="MCU_006906-RB">
    <property type="protein sequence ID" value="MCU_006906-RB"/>
    <property type="gene ID" value="MCU_006906"/>
</dbReference>
<reference evidence="1" key="1">
    <citation type="submission" date="2019-11" db="UniProtKB">
        <authorList>
            <consortium name="WormBaseParasite"/>
        </authorList>
    </citation>
    <scope>IDENTIFICATION</scope>
</reference>
<sequence>MAAEQVHVNQTVLLSERRLSFLESVRAENIELQQLATALADDMAKAVCEYNNAYRKYSRLSEDCQLKMKQINRQLEEISILEAKLAEVSKLYTAVKLERNKCVSLLQAALQVSADTRERLRQRSNEGEILLAQAQKREMKLMRMRKEITNLIAQRDHKRHDLCKVAAVVALQNSKREQMLQTIDRLNLMYNQSESSIIALKKACERNARLRNERAILLIERNQEVYLLQEREKSQSIAMT</sequence>
<proteinExistence type="predicted"/>